<evidence type="ECO:0000256" key="5">
    <source>
        <dbReference type="ARBA" id="ARBA00023136"/>
    </source>
</evidence>
<dbReference type="PANTHER" id="PTHR35789">
    <property type="entry name" value="SPORE GERMINATION PROTEIN B3"/>
    <property type="match status" value="1"/>
</dbReference>
<organism evidence="10 11">
    <name type="scientific">Alkaliphilus peptidifermentans DSM 18978</name>
    <dbReference type="NCBI Taxonomy" id="1120976"/>
    <lineage>
        <taxon>Bacteria</taxon>
        <taxon>Bacillati</taxon>
        <taxon>Bacillota</taxon>
        <taxon>Clostridia</taxon>
        <taxon>Peptostreptococcales</taxon>
        <taxon>Natronincolaceae</taxon>
        <taxon>Alkaliphilus</taxon>
    </lineage>
</organism>
<name>A0A1G5C0W2_9FIRM</name>
<dbReference type="OrthoDB" id="1949745at2"/>
<keyword evidence="3" id="KW-0309">Germination</keyword>
<feature type="domain" description="Spore germination protein N-terminal" evidence="9">
    <location>
        <begin position="22"/>
        <end position="189"/>
    </location>
</feature>
<comment type="similarity">
    <text evidence="2">Belongs to the GerABKC lipoprotein family.</text>
</comment>
<evidence type="ECO:0000256" key="7">
    <source>
        <dbReference type="ARBA" id="ARBA00023288"/>
    </source>
</evidence>
<dbReference type="Pfam" id="PF25198">
    <property type="entry name" value="Spore_GerAC_N"/>
    <property type="match status" value="1"/>
</dbReference>
<keyword evidence="4" id="KW-0732">Signal</keyword>
<dbReference type="InterPro" id="IPR057336">
    <property type="entry name" value="GerAC_N"/>
</dbReference>
<dbReference type="InterPro" id="IPR046953">
    <property type="entry name" value="Spore_GerAC-like_C"/>
</dbReference>
<dbReference type="InterPro" id="IPR038501">
    <property type="entry name" value="Spore_GerAC_C_sf"/>
</dbReference>
<protein>
    <submittedName>
        <fullName evidence="10">Germination protein, Ger(X)C family</fullName>
    </submittedName>
</protein>
<dbReference type="GO" id="GO:0016020">
    <property type="term" value="C:membrane"/>
    <property type="evidence" value="ECO:0007669"/>
    <property type="project" value="UniProtKB-SubCell"/>
</dbReference>
<keyword evidence="5" id="KW-0472">Membrane</keyword>
<evidence type="ECO:0000256" key="3">
    <source>
        <dbReference type="ARBA" id="ARBA00022544"/>
    </source>
</evidence>
<evidence type="ECO:0000256" key="1">
    <source>
        <dbReference type="ARBA" id="ARBA00004635"/>
    </source>
</evidence>
<dbReference type="Gene3D" id="3.30.300.210">
    <property type="entry name" value="Nutrient germinant receptor protein C, domain 3"/>
    <property type="match status" value="1"/>
</dbReference>
<dbReference type="PANTHER" id="PTHR35789:SF1">
    <property type="entry name" value="SPORE GERMINATION PROTEIN B3"/>
    <property type="match status" value="1"/>
</dbReference>
<proteinExistence type="inferred from homology"/>
<evidence type="ECO:0000256" key="2">
    <source>
        <dbReference type="ARBA" id="ARBA00007886"/>
    </source>
</evidence>
<dbReference type="InterPro" id="IPR008844">
    <property type="entry name" value="Spore_GerAC-like"/>
</dbReference>
<reference evidence="10 11" key="1">
    <citation type="submission" date="2016-10" db="EMBL/GenBank/DDBJ databases">
        <authorList>
            <person name="de Groot N.N."/>
        </authorList>
    </citation>
    <scope>NUCLEOTIDE SEQUENCE [LARGE SCALE GENOMIC DNA]</scope>
    <source>
        <strain evidence="10 11">DSM 18978</strain>
    </source>
</reference>
<keyword evidence="7" id="KW-0449">Lipoprotein</keyword>
<evidence type="ECO:0000259" key="8">
    <source>
        <dbReference type="Pfam" id="PF05504"/>
    </source>
</evidence>
<keyword evidence="11" id="KW-1185">Reference proteome</keyword>
<gene>
    <name evidence="10" type="ORF">SAMN03080606_00581</name>
</gene>
<dbReference type="Pfam" id="PF05504">
    <property type="entry name" value="Spore_GerAC"/>
    <property type="match status" value="1"/>
</dbReference>
<accession>A0A1G5C0W2</accession>
<dbReference type="EMBL" id="FMUS01000002">
    <property type="protein sequence ID" value="SCX95934.1"/>
    <property type="molecule type" value="Genomic_DNA"/>
</dbReference>
<dbReference type="PROSITE" id="PS51257">
    <property type="entry name" value="PROKAR_LIPOPROTEIN"/>
    <property type="match status" value="1"/>
</dbReference>
<comment type="subcellular location">
    <subcellularLocation>
        <location evidence="1">Membrane</location>
        <topology evidence="1">Lipid-anchor</topology>
    </subcellularLocation>
</comment>
<evidence type="ECO:0000313" key="11">
    <source>
        <dbReference type="Proteomes" id="UP000198636"/>
    </source>
</evidence>
<keyword evidence="6" id="KW-0564">Palmitate</keyword>
<dbReference type="RefSeq" id="WP_091539759.1">
    <property type="nucleotide sequence ID" value="NZ_FMUS01000002.1"/>
</dbReference>
<evidence type="ECO:0000256" key="6">
    <source>
        <dbReference type="ARBA" id="ARBA00023139"/>
    </source>
</evidence>
<dbReference type="STRING" id="1120976.SAMN03080606_00581"/>
<dbReference type="NCBIfam" id="TIGR02887">
    <property type="entry name" value="spore_ger_x_C"/>
    <property type="match status" value="1"/>
</dbReference>
<dbReference type="AlphaFoldDB" id="A0A1G5C0W2"/>
<dbReference type="Proteomes" id="UP000198636">
    <property type="component" value="Unassembled WGS sequence"/>
</dbReference>
<evidence type="ECO:0000256" key="4">
    <source>
        <dbReference type="ARBA" id="ARBA00022729"/>
    </source>
</evidence>
<evidence type="ECO:0000313" key="10">
    <source>
        <dbReference type="EMBL" id="SCX95934.1"/>
    </source>
</evidence>
<feature type="domain" description="Spore germination GerAC-like C-terminal" evidence="8">
    <location>
        <begin position="203"/>
        <end position="365"/>
    </location>
</feature>
<sequence length="368" mass="41755">MKKILKLTIIFLMLILFTSCWDSRDLEELLLVYGIGFDINENNPEEYVITIGFPTIIEDAPESKHEFSVIAPSFGSGKTQLQNVVYREISYGNVRIIVFSEDVARLGIYPHVDAMLREPIFNGTTRFAVVNTRAEELLKLKPPVALLVSTFIYDSIEQGHRTTTVPFTTLRNFNNELFNDGIEPSIPYVCLGEKDFELKVECIALFKGDRMVHLLKGENSTAFMLLKGEINEGFIHASYENEDKEEHISIVLKGGTSKIKTRVEGSRLYIDQEIKINSSLAEYTGKETVFDEAIIKKLESIVTEYYKDVMQETLSILQELECDNIGYGRYVKANHPDIFNAETWNEDFAEAIITAHPTVSIRSVGVSH</sequence>
<dbReference type="GO" id="GO:0009847">
    <property type="term" value="P:spore germination"/>
    <property type="evidence" value="ECO:0007669"/>
    <property type="project" value="InterPro"/>
</dbReference>
<evidence type="ECO:0000259" key="9">
    <source>
        <dbReference type="Pfam" id="PF25198"/>
    </source>
</evidence>